<evidence type="ECO:0000313" key="1">
    <source>
        <dbReference type="EMBL" id="KAG0147707.1"/>
    </source>
</evidence>
<organism evidence="1 2">
    <name type="scientific">Cronartium quercuum f. sp. fusiforme G11</name>
    <dbReference type="NCBI Taxonomy" id="708437"/>
    <lineage>
        <taxon>Eukaryota</taxon>
        <taxon>Fungi</taxon>
        <taxon>Dikarya</taxon>
        <taxon>Basidiomycota</taxon>
        <taxon>Pucciniomycotina</taxon>
        <taxon>Pucciniomycetes</taxon>
        <taxon>Pucciniales</taxon>
        <taxon>Coleosporiaceae</taxon>
        <taxon>Cronartium</taxon>
    </lineage>
</organism>
<name>A0A9P6NP47_9BASI</name>
<protein>
    <submittedName>
        <fullName evidence="1">Uncharacterized protein</fullName>
    </submittedName>
</protein>
<gene>
    <name evidence="1" type="ORF">CROQUDRAFT_447782</name>
</gene>
<dbReference type="AlphaFoldDB" id="A0A9P6NP47"/>
<reference evidence="1" key="1">
    <citation type="submission" date="2013-11" db="EMBL/GenBank/DDBJ databases">
        <title>Genome sequence of the fusiform rust pathogen reveals effectors for host alternation and coevolution with pine.</title>
        <authorList>
            <consortium name="DOE Joint Genome Institute"/>
            <person name="Smith K."/>
            <person name="Pendleton A."/>
            <person name="Kubisiak T."/>
            <person name="Anderson C."/>
            <person name="Salamov A."/>
            <person name="Aerts A."/>
            <person name="Riley R."/>
            <person name="Clum A."/>
            <person name="Lindquist E."/>
            <person name="Ence D."/>
            <person name="Campbell M."/>
            <person name="Kronenberg Z."/>
            <person name="Feau N."/>
            <person name="Dhillon B."/>
            <person name="Hamelin R."/>
            <person name="Burleigh J."/>
            <person name="Smith J."/>
            <person name="Yandell M."/>
            <person name="Nelson C."/>
            <person name="Grigoriev I."/>
            <person name="Davis J."/>
        </authorList>
    </citation>
    <scope>NUCLEOTIDE SEQUENCE</scope>
    <source>
        <strain evidence="1">G11</strain>
    </source>
</reference>
<keyword evidence="2" id="KW-1185">Reference proteome</keyword>
<dbReference type="Proteomes" id="UP000886653">
    <property type="component" value="Unassembled WGS sequence"/>
</dbReference>
<sequence>MQCATSWSEALVVFNCCCMVYVIYTTLDDQTQAWLKFKVLTSGLSYEPQIIDWAVFRKSCVRFSHVHSAQDESR</sequence>
<comment type="caution">
    <text evidence="1">The sequence shown here is derived from an EMBL/GenBank/DDBJ whole genome shotgun (WGS) entry which is preliminary data.</text>
</comment>
<dbReference type="EMBL" id="MU167244">
    <property type="protein sequence ID" value="KAG0147707.1"/>
    <property type="molecule type" value="Genomic_DNA"/>
</dbReference>
<proteinExistence type="predicted"/>
<evidence type="ECO:0000313" key="2">
    <source>
        <dbReference type="Proteomes" id="UP000886653"/>
    </source>
</evidence>
<accession>A0A9P6NP47</accession>